<dbReference type="Proteomes" id="UP000650485">
    <property type="component" value="Unassembled WGS sequence"/>
</dbReference>
<gene>
    <name evidence="1" type="ORF">H7R52_13550</name>
</gene>
<protein>
    <submittedName>
        <fullName evidence="1">Uncharacterized protein</fullName>
    </submittedName>
</protein>
<dbReference type="GO" id="GO:0004637">
    <property type="term" value="F:phosphoribosylamine-glycine ligase activity"/>
    <property type="evidence" value="ECO:0007669"/>
    <property type="project" value="InterPro"/>
</dbReference>
<comment type="caution">
    <text evidence="1">The sequence shown here is derived from an EMBL/GenBank/DDBJ whole genome shotgun (WGS) entry which is preliminary data.</text>
</comment>
<dbReference type="GO" id="GO:0009113">
    <property type="term" value="P:purine nucleobase biosynthetic process"/>
    <property type="evidence" value="ECO:0007669"/>
    <property type="project" value="InterPro"/>
</dbReference>
<dbReference type="AlphaFoldDB" id="A0A923SNW7"/>
<evidence type="ECO:0000313" key="1">
    <source>
        <dbReference type="EMBL" id="MBC6499414.1"/>
    </source>
</evidence>
<dbReference type="SUPFAM" id="SSF51246">
    <property type="entry name" value="Rudiment single hybrid motif"/>
    <property type="match status" value="1"/>
</dbReference>
<sequence length="44" mass="4614">MTRNDDKLISNGGRIATVVGHAATASQAQETVYEAIDAYTLASC</sequence>
<dbReference type="InterPro" id="IPR037123">
    <property type="entry name" value="PRibGlycinamide_synth_C_sf"/>
</dbReference>
<proteinExistence type="predicted"/>
<evidence type="ECO:0000313" key="2">
    <source>
        <dbReference type="Proteomes" id="UP000650485"/>
    </source>
</evidence>
<accession>A0A923SNW7</accession>
<name>A0A923SNW7_WEICO</name>
<dbReference type="Gene3D" id="3.90.600.10">
    <property type="entry name" value="Phosphoribosylglycinamide synthetase, C-terminal domain"/>
    <property type="match status" value="1"/>
</dbReference>
<dbReference type="EMBL" id="JACSZT010000009">
    <property type="protein sequence ID" value="MBC6499414.1"/>
    <property type="molecule type" value="Genomic_DNA"/>
</dbReference>
<organism evidence="1 2">
    <name type="scientific">Weissella confusa</name>
    <name type="common">Lactobacillus confusus</name>
    <dbReference type="NCBI Taxonomy" id="1583"/>
    <lineage>
        <taxon>Bacteria</taxon>
        <taxon>Bacillati</taxon>
        <taxon>Bacillota</taxon>
        <taxon>Bacilli</taxon>
        <taxon>Lactobacillales</taxon>
        <taxon>Lactobacillaceae</taxon>
        <taxon>Weissella</taxon>
    </lineage>
</organism>
<reference evidence="1" key="1">
    <citation type="submission" date="2020-08" db="EMBL/GenBank/DDBJ databases">
        <title>Complete genome sequence of Weissella confusa strain FS54 provides insights into metabolic potential.</title>
        <authorList>
            <person name="Fhoula I."/>
            <person name="Najjari A."/>
            <person name="Lekired A."/>
            <person name="Bessrour-Aouam N."/>
            <person name="Jaballah S."/>
            <person name="Klibi N."/>
            <person name="Ouzari H.-I."/>
        </authorList>
    </citation>
    <scope>NUCLEOTIDE SEQUENCE</scope>
    <source>
        <strain evidence="1">FS54</strain>
    </source>
</reference>
<dbReference type="InterPro" id="IPR011054">
    <property type="entry name" value="Rudment_hybrid_motif"/>
</dbReference>